<organism evidence="3 4">
    <name type="scientific">Sphingosinicella microcystinivorans</name>
    <dbReference type="NCBI Taxonomy" id="335406"/>
    <lineage>
        <taxon>Bacteria</taxon>
        <taxon>Pseudomonadati</taxon>
        <taxon>Pseudomonadota</taxon>
        <taxon>Alphaproteobacteria</taxon>
        <taxon>Sphingomonadales</taxon>
        <taxon>Sphingosinicellaceae</taxon>
        <taxon>Sphingosinicella</taxon>
    </lineage>
</organism>
<dbReference type="Proteomes" id="UP000276029">
    <property type="component" value="Unassembled WGS sequence"/>
</dbReference>
<keyword evidence="2" id="KW-0472">Membrane</keyword>
<keyword evidence="4" id="KW-1185">Reference proteome</keyword>
<keyword evidence="2" id="KW-1133">Transmembrane helix</keyword>
<sequence>MRRNRFMGHTMAADTTNRNSSLIIAAVVLAIGVILGGYLLGDGLKRAKLADRAVMMRGLAERDVTADLATWTIRTLSTGSNFEAVQADAARDAETIRAYLGEHGFSGNDIQPAGISVSQWNNNGVDQIQVRQQFRLRTTKIAEAKAAHAGQAALLARGVALEDGGPSIAYSFTKLNDVKPAMIAEATKDARKGAEQFAKDSGASVGGIRSASQGYFSIQSRDGDSGGPADASPEQKVRVVTTVEFYLKD</sequence>
<accession>A0ABX9T0V2</accession>
<evidence type="ECO:0008006" key="5">
    <source>
        <dbReference type="Google" id="ProtNLM"/>
    </source>
</evidence>
<dbReference type="Pfam" id="PF04402">
    <property type="entry name" value="SIMPL"/>
    <property type="match status" value="1"/>
</dbReference>
<dbReference type="PANTHER" id="PTHR34387:SF2">
    <property type="entry name" value="SLR1258 PROTEIN"/>
    <property type="match status" value="1"/>
</dbReference>
<proteinExistence type="predicted"/>
<dbReference type="InterPro" id="IPR016907">
    <property type="entry name" value="UCP029033"/>
</dbReference>
<dbReference type="PANTHER" id="PTHR34387">
    <property type="entry name" value="SLR1258 PROTEIN"/>
    <property type="match status" value="1"/>
</dbReference>
<dbReference type="InterPro" id="IPR007497">
    <property type="entry name" value="SIMPL/DUF541"/>
</dbReference>
<evidence type="ECO:0000256" key="2">
    <source>
        <dbReference type="SAM" id="Phobius"/>
    </source>
</evidence>
<comment type="caution">
    <text evidence="3">The sequence shown here is derived from an EMBL/GenBank/DDBJ whole genome shotgun (WGS) entry which is preliminary data.</text>
</comment>
<evidence type="ECO:0000313" key="4">
    <source>
        <dbReference type="Proteomes" id="UP000276029"/>
    </source>
</evidence>
<name>A0ABX9T0V2_SPHMI</name>
<protein>
    <recommendedName>
        <fullName evidence="5">SIMPL domain-containing protein</fullName>
    </recommendedName>
</protein>
<evidence type="ECO:0000313" key="3">
    <source>
        <dbReference type="EMBL" id="RKS90859.1"/>
    </source>
</evidence>
<feature type="region of interest" description="Disordered" evidence="1">
    <location>
        <begin position="216"/>
        <end position="235"/>
    </location>
</feature>
<dbReference type="Gene3D" id="3.30.70.2970">
    <property type="entry name" value="Protein of unknown function (DUF541), domain 2"/>
    <property type="match status" value="1"/>
</dbReference>
<reference evidence="3 4" key="1">
    <citation type="submission" date="2018-10" db="EMBL/GenBank/DDBJ databases">
        <title>Genomic Encyclopedia of Type Strains, Phase IV (KMG-IV): sequencing the most valuable type-strain genomes for metagenomic binning, comparative biology and taxonomic classification.</title>
        <authorList>
            <person name="Goeker M."/>
        </authorList>
    </citation>
    <scope>NUCLEOTIDE SEQUENCE [LARGE SCALE GENOMIC DNA]</scope>
    <source>
        <strain evidence="3 4">DSM 19791</strain>
    </source>
</reference>
<dbReference type="InterPro" id="IPR052022">
    <property type="entry name" value="26kDa_periplasmic_antigen"/>
</dbReference>
<dbReference type="PIRSF" id="PIRSF029033">
    <property type="entry name" value="UCP029033"/>
    <property type="match status" value="1"/>
</dbReference>
<dbReference type="EMBL" id="RBWX01000007">
    <property type="protein sequence ID" value="RKS90859.1"/>
    <property type="molecule type" value="Genomic_DNA"/>
</dbReference>
<keyword evidence="2" id="KW-0812">Transmembrane</keyword>
<feature type="transmembrane region" description="Helical" evidence="2">
    <location>
        <begin position="21"/>
        <end position="40"/>
    </location>
</feature>
<evidence type="ECO:0000256" key="1">
    <source>
        <dbReference type="SAM" id="MobiDB-lite"/>
    </source>
</evidence>
<gene>
    <name evidence="3" type="ORF">DFR51_0401</name>
</gene>
<dbReference type="Gene3D" id="3.30.110.170">
    <property type="entry name" value="Protein of unknown function (DUF541), domain 1"/>
    <property type="match status" value="1"/>
</dbReference>